<name>A0A8H7BQX8_9FUNG</name>
<dbReference type="Proteomes" id="UP000605846">
    <property type="component" value="Unassembled WGS sequence"/>
</dbReference>
<feature type="domain" description="BAG" evidence="2">
    <location>
        <begin position="164"/>
        <end position="218"/>
    </location>
</feature>
<keyword evidence="1" id="KW-1133">Transmembrane helix</keyword>
<comment type="caution">
    <text evidence="3">The sequence shown here is derived from an EMBL/GenBank/DDBJ whole genome shotgun (WGS) entry which is preliminary data.</text>
</comment>
<dbReference type="Gene3D" id="1.20.58.120">
    <property type="entry name" value="BAG domain"/>
    <property type="match status" value="1"/>
</dbReference>
<evidence type="ECO:0000313" key="3">
    <source>
        <dbReference type="EMBL" id="KAF7728369.1"/>
    </source>
</evidence>
<dbReference type="Pfam" id="PF02179">
    <property type="entry name" value="BAG"/>
    <property type="match status" value="1"/>
</dbReference>
<evidence type="ECO:0000259" key="2">
    <source>
        <dbReference type="PROSITE" id="PS51035"/>
    </source>
</evidence>
<dbReference type="GO" id="GO:0051087">
    <property type="term" value="F:protein-folding chaperone binding"/>
    <property type="evidence" value="ECO:0007669"/>
    <property type="project" value="InterPro"/>
</dbReference>
<sequence length="225" mass="25803">MGTGIIVFQWPIIFEPIVLAFVLWRAFVVTIVSTFGIRKVSARERRTTILLSWERQRFDIDFQEFRHGFDQATVKDLKAKCKEVTSIPISTMRLKVSGGEEGKPWPEEEVQQTVSGNPEEYGLIVRISKVLDQLNTDIPDDIRGFEEMLTKGKDGETLTEVEKKKLQDKGVYLSEKLMLALITLDAVECPIEFETARQQRKQGVKRVQQLLDHVDGIRANVRKLI</sequence>
<evidence type="ECO:0000256" key="1">
    <source>
        <dbReference type="SAM" id="Phobius"/>
    </source>
</evidence>
<keyword evidence="4" id="KW-1185">Reference proteome</keyword>
<dbReference type="InterPro" id="IPR036533">
    <property type="entry name" value="BAG_dom_sf"/>
</dbReference>
<dbReference type="EMBL" id="JABAYA010000038">
    <property type="protein sequence ID" value="KAF7728369.1"/>
    <property type="molecule type" value="Genomic_DNA"/>
</dbReference>
<reference evidence="3" key="1">
    <citation type="submission" date="2020-01" db="EMBL/GenBank/DDBJ databases">
        <title>Genome Sequencing of Three Apophysomyces-Like Fungal Strains Confirms a Novel Fungal Genus in the Mucoromycota with divergent Burkholderia-like Endosymbiotic Bacteria.</title>
        <authorList>
            <person name="Stajich J.E."/>
            <person name="Macias A.M."/>
            <person name="Carter-House D."/>
            <person name="Lovett B."/>
            <person name="Kasson L.R."/>
            <person name="Berry K."/>
            <person name="Grigoriev I."/>
            <person name="Chang Y."/>
            <person name="Spatafora J."/>
            <person name="Kasson M.T."/>
        </authorList>
    </citation>
    <scope>NUCLEOTIDE SEQUENCE</scope>
    <source>
        <strain evidence="3">NRRL A-21654</strain>
    </source>
</reference>
<dbReference type="SMART" id="SM00264">
    <property type="entry name" value="BAG"/>
    <property type="match status" value="1"/>
</dbReference>
<dbReference type="PROSITE" id="PS51035">
    <property type="entry name" value="BAG"/>
    <property type="match status" value="1"/>
</dbReference>
<dbReference type="InterPro" id="IPR003103">
    <property type="entry name" value="BAG_domain"/>
</dbReference>
<dbReference type="CDD" id="cd17039">
    <property type="entry name" value="Ubl_ubiquitin_like"/>
    <property type="match status" value="1"/>
</dbReference>
<keyword evidence="1" id="KW-0472">Membrane</keyword>
<dbReference type="AlphaFoldDB" id="A0A8H7BQX8"/>
<accession>A0A8H7BQX8</accession>
<dbReference type="Gene3D" id="3.10.20.90">
    <property type="entry name" value="Phosphatidylinositol 3-kinase Catalytic Subunit, Chain A, domain 1"/>
    <property type="match status" value="1"/>
</dbReference>
<gene>
    <name evidence="3" type="ORF">EC973_006177</name>
</gene>
<organism evidence="3 4">
    <name type="scientific">Apophysomyces ossiformis</name>
    <dbReference type="NCBI Taxonomy" id="679940"/>
    <lineage>
        <taxon>Eukaryota</taxon>
        <taxon>Fungi</taxon>
        <taxon>Fungi incertae sedis</taxon>
        <taxon>Mucoromycota</taxon>
        <taxon>Mucoromycotina</taxon>
        <taxon>Mucoromycetes</taxon>
        <taxon>Mucorales</taxon>
        <taxon>Mucorineae</taxon>
        <taxon>Mucoraceae</taxon>
        <taxon>Apophysomyces</taxon>
    </lineage>
</organism>
<proteinExistence type="predicted"/>
<dbReference type="OrthoDB" id="417450at2759"/>
<dbReference type="SUPFAM" id="SSF63491">
    <property type="entry name" value="BAG domain"/>
    <property type="match status" value="1"/>
</dbReference>
<protein>
    <recommendedName>
        <fullName evidence="2">BAG domain-containing protein</fullName>
    </recommendedName>
</protein>
<evidence type="ECO:0000313" key="4">
    <source>
        <dbReference type="Proteomes" id="UP000605846"/>
    </source>
</evidence>
<feature type="transmembrane region" description="Helical" evidence="1">
    <location>
        <begin position="12"/>
        <end position="37"/>
    </location>
</feature>
<keyword evidence="1" id="KW-0812">Transmembrane</keyword>